<dbReference type="Proteomes" id="UP001175000">
    <property type="component" value="Unassembled WGS sequence"/>
</dbReference>
<dbReference type="PANTHER" id="PTHR24148">
    <property type="entry name" value="ANKYRIN REPEAT DOMAIN-CONTAINING PROTEIN 39 HOMOLOG-RELATED"/>
    <property type="match status" value="1"/>
</dbReference>
<proteinExistence type="predicted"/>
<accession>A0AA39X272</accession>
<organism evidence="3 4">
    <name type="scientific">Immersiella caudata</name>
    <dbReference type="NCBI Taxonomy" id="314043"/>
    <lineage>
        <taxon>Eukaryota</taxon>
        <taxon>Fungi</taxon>
        <taxon>Dikarya</taxon>
        <taxon>Ascomycota</taxon>
        <taxon>Pezizomycotina</taxon>
        <taxon>Sordariomycetes</taxon>
        <taxon>Sordariomycetidae</taxon>
        <taxon>Sordariales</taxon>
        <taxon>Lasiosphaeriaceae</taxon>
        <taxon>Immersiella</taxon>
    </lineage>
</organism>
<protein>
    <submittedName>
        <fullName evidence="3">Heterokaryon incompatibility protein-domain-containing protein</fullName>
    </submittedName>
</protein>
<dbReference type="AlphaFoldDB" id="A0AA39X272"/>
<feature type="compositionally biased region" description="Acidic residues" evidence="1">
    <location>
        <begin position="672"/>
        <end position="685"/>
    </location>
</feature>
<evidence type="ECO:0000259" key="2">
    <source>
        <dbReference type="Pfam" id="PF06985"/>
    </source>
</evidence>
<gene>
    <name evidence="3" type="ORF">B0T14DRAFT_492328</name>
</gene>
<dbReference type="Pfam" id="PF06985">
    <property type="entry name" value="HET"/>
    <property type="match status" value="1"/>
</dbReference>
<dbReference type="EMBL" id="JAULSU010000002">
    <property type="protein sequence ID" value="KAK0625906.1"/>
    <property type="molecule type" value="Genomic_DNA"/>
</dbReference>
<dbReference type="PANTHER" id="PTHR24148:SF73">
    <property type="entry name" value="HET DOMAIN PROTEIN (AFU_ORTHOLOGUE AFUA_8G01020)"/>
    <property type="match status" value="1"/>
</dbReference>
<keyword evidence="4" id="KW-1185">Reference proteome</keyword>
<feature type="region of interest" description="Disordered" evidence="1">
    <location>
        <begin position="661"/>
        <end position="685"/>
    </location>
</feature>
<evidence type="ECO:0000256" key="1">
    <source>
        <dbReference type="SAM" id="MobiDB-lite"/>
    </source>
</evidence>
<evidence type="ECO:0000313" key="4">
    <source>
        <dbReference type="Proteomes" id="UP001175000"/>
    </source>
</evidence>
<feature type="domain" description="Heterokaryon incompatibility" evidence="2">
    <location>
        <begin position="60"/>
        <end position="253"/>
    </location>
</feature>
<comment type="caution">
    <text evidence="3">The sequence shown here is derived from an EMBL/GenBank/DDBJ whole genome shotgun (WGS) entry which is preliminary data.</text>
</comment>
<reference evidence="3" key="1">
    <citation type="submission" date="2023-06" db="EMBL/GenBank/DDBJ databases">
        <title>Genome-scale phylogeny and comparative genomics of the fungal order Sordariales.</title>
        <authorList>
            <consortium name="Lawrence Berkeley National Laboratory"/>
            <person name="Hensen N."/>
            <person name="Bonometti L."/>
            <person name="Westerberg I."/>
            <person name="Brannstrom I.O."/>
            <person name="Guillou S."/>
            <person name="Cros-Aarteil S."/>
            <person name="Calhoun S."/>
            <person name="Haridas S."/>
            <person name="Kuo A."/>
            <person name="Mondo S."/>
            <person name="Pangilinan J."/>
            <person name="Riley R."/>
            <person name="Labutti K."/>
            <person name="Andreopoulos B."/>
            <person name="Lipzen A."/>
            <person name="Chen C."/>
            <person name="Yanf M."/>
            <person name="Daum C."/>
            <person name="Ng V."/>
            <person name="Clum A."/>
            <person name="Steindorff A."/>
            <person name="Ohm R."/>
            <person name="Martin F."/>
            <person name="Silar P."/>
            <person name="Natvig D."/>
            <person name="Lalanne C."/>
            <person name="Gautier V."/>
            <person name="Ament-Velasquez S.L."/>
            <person name="Kruys A."/>
            <person name="Hutchinson M.I."/>
            <person name="Powell A.J."/>
            <person name="Barry K."/>
            <person name="Miller A.N."/>
            <person name="Grigoriev I.V."/>
            <person name="Debuchy R."/>
            <person name="Gladieux P."/>
            <person name="Thoren M.H."/>
            <person name="Johannesson H."/>
        </authorList>
    </citation>
    <scope>NUCLEOTIDE SEQUENCE</scope>
    <source>
        <strain evidence="3">CBS 606.72</strain>
    </source>
</reference>
<evidence type="ECO:0000313" key="3">
    <source>
        <dbReference type="EMBL" id="KAK0625906.1"/>
    </source>
</evidence>
<name>A0AA39X272_9PEZI</name>
<dbReference type="Pfam" id="PF26639">
    <property type="entry name" value="Het-6_barrel"/>
    <property type="match status" value="1"/>
</dbReference>
<dbReference type="InterPro" id="IPR010730">
    <property type="entry name" value="HET"/>
</dbReference>
<dbReference type="InterPro" id="IPR052895">
    <property type="entry name" value="HetReg/Transcr_Mod"/>
</dbReference>
<sequence length="790" mass="88418">MTPTYTYEPLGEGLFRLIRLVDDGARGMDASPAGNSEPMEPQISLCAEFVHSTFNNIIPYEALSYCWTGHRRAMSAPERHLEAKMDRKIIIKDSGGYVAGFIPISRSLEKALVHIRRQTDKPLFVDQICINQTDLLEKNYLVKRMGEIYSRADRVLAWLGPATPEVEDFMTFTRQLKESSPGAFYRLTEHDSAAFNALRAKVVASSGSDGNADNEDCNQLRKQAASIWDGLPLRGFVEVCSRQWFGRMWIVQEACLPKHLAFVCGSWVFEWDHFHRTALLVFLSAEMHARQWNATLQQQDYPKMDDIILVLALVRYANRIFSIRRTLHHPEEPRLDLFHILTRFNVTDTINPQTAKLDLQKFRAGNARDCYYALLALPKQDGSAITQAVVDYRRPIPLVFIDLAAALVQDSHTDVILFSQHFPSSRRLAGLPSWVPDWSSELSAPYGYLNSYTPLFRAGIAPEGIPWPLSTETDTRVDRSYLIIAGHAVGTISRIGEHPYHDSGDSGPTSCSMHRFLCEVSLFCDLARKNRQLSQPGIAATAPELPPSTPWLLTTGGRGVFAKPHLQPTHRLGPEPEPGQIPLAGAVYEVTRRYYARHAKSYERTQYALRMAKVLEPLEAKWGQPRSWYRSLVLWLGCSLDADEFAFYQRFERHWAECGAKSKTKAEREGGEGAEGDAEVDEDGEQEYPQLQEAPWARGAYGLALDAQEGRRCFVTSEGYVGLGPEGMQVGDMVVVLKGASVPVVLRPDGDDGSGQGSFTNAGEAYCYGIMDGEALEMKSGEEASVFYIA</sequence>